<name>A0A1M2W1R8_TRAPU</name>
<sequence length="198" mass="20028">MSNIVIGHSHVFEVPVSPASAAVSTSNSSSASPGQGLHVVIAPATTRVPSSLITPPTPGHGHKLFALPNGEAQLPSADGTTDTPTHGHGTRRFVFPPPGSDVSSSPVQPRPSARVTRRSSLFSTADEAHNEGEEDVGNTTIGHPLFDVAHNAALPPTMDAEERASAEVGGQFDQPEPALGQNGGSGGEADASTPLGGA</sequence>
<keyword evidence="3" id="KW-1185">Reference proteome</keyword>
<dbReference type="EMBL" id="MNAD01000360">
    <property type="protein sequence ID" value="OJT13809.1"/>
    <property type="molecule type" value="Genomic_DNA"/>
</dbReference>
<feature type="compositionally biased region" description="Low complexity" evidence="1">
    <location>
        <begin position="78"/>
        <end position="87"/>
    </location>
</feature>
<gene>
    <name evidence="2" type="ORF">TRAPUB_9656</name>
</gene>
<dbReference type="OrthoDB" id="2735257at2759"/>
<reference evidence="2 3" key="1">
    <citation type="submission" date="2016-10" db="EMBL/GenBank/DDBJ databases">
        <title>Genome sequence of the basidiomycete white-rot fungus Trametes pubescens.</title>
        <authorList>
            <person name="Makela M.R."/>
            <person name="Granchi Z."/>
            <person name="Peng M."/>
            <person name="De Vries R.P."/>
            <person name="Grigoriev I."/>
            <person name="Riley R."/>
            <person name="Hilden K."/>
        </authorList>
    </citation>
    <scope>NUCLEOTIDE SEQUENCE [LARGE SCALE GENOMIC DNA]</scope>
    <source>
        <strain evidence="2 3">FBCC735</strain>
    </source>
</reference>
<comment type="caution">
    <text evidence="2">The sequence shown here is derived from an EMBL/GenBank/DDBJ whole genome shotgun (WGS) entry which is preliminary data.</text>
</comment>
<feature type="region of interest" description="Disordered" evidence="1">
    <location>
        <begin position="152"/>
        <end position="198"/>
    </location>
</feature>
<evidence type="ECO:0000256" key="1">
    <source>
        <dbReference type="SAM" id="MobiDB-lite"/>
    </source>
</evidence>
<organism evidence="2 3">
    <name type="scientific">Trametes pubescens</name>
    <name type="common">White-rot fungus</name>
    <dbReference type="NCBI Taxonomy" id="154538"/>
    <lineage>
        <taxon>Eukaryota</taxon>
        <taxon>Fungi</taxon>
        <taxon>Dikarya</taxon>
        <taxon>Basidiomycota</taxon>
        <taxon>Agaricomycotina</taxon>
        <taxon>Agaricomycetes</taxon>
        <taxon>Polyporales</taxon>
        <taxon>Polyporaceae</taxon>
        <taxon>Trametes</taxon>
    </lineage>
</organism>
<evidence type="ECO:0000313" key="2">
    <source>
        <dbReference type="EMBL" id="OJT13809.1"/>
    </source>
</evidence>
<proteinExistence type="predicted"/>
<dbReference type="OMA" id="SNIVIGH"/>
<evidence type="ECO:0000313" key="3">
    <source>
        <dbReference type="Proteomes" id="UP000184267"/>
    </source>
</evidence>
<dbReference type="Proteomes" id="UP000184267">
    <property type="component" value="Unassembled WGS sequence"/>
</dbReference>
<protein>
    <submittedName>
        <fullName evidence="2">Uncharacterized protein</fullName>
    </submittedName>
</protein>
<feature type="region of interest" description="Disordered" evidence="1">
    <location>
        <begin position="70"/>
        <end position="119"/>
    </location>
</feature>
<dbReference type="AlphaFoldDB" id="A0A1M2W1R8"/>
<accession>A0A1M2W1R8</accession>